<dbReference type="Proteomes" id="UP001208567">
    <property type="component" value="Unassembled WGS sequence"/>
</dbReference>
<evidence type="ECO:0000313" key="3">
    <source>
        <dbReference type="Proteomes" id="UP001208567"/>
    </source>
</evidence>
<name>A0ABQ5N0D6_9CLOT</name>
<accession>A0ABQ5N0D6</accession>
<evidence type="ECO:0000256" key="1">
    <source>
        <dbReference type="SAM" id="Phobius"/>
    </source>
</evidence>
<gene>
    <name evidence="2" type="ORF">bsdE14_00510</name>
</gene>
<sequence>MIKEIVGATTVANWLMPNRRKKRLSNTALGVAGTVATIAGLGAAAYMMYKPKHSGDSEE</sequence>
<evidence type="ECO:0000313" key="2">
    <source>
        <dbReference type="EMBL" id="GLC28641.1"/>
    </source>
</evidence>
<proteinExistence type="predicted"/>
<keyword evidence="3" id="KW-1185">Reference proteome</keyword>
<feature type="transmembrane region" description="Helical" evidence="1">
    <location>
        <begin position="28"/>
        <end position="49"/>
    </location>
</feature>
<keyword evidence="1" id="KW-0472">Membrane</keyword>
<protein>
    <submittedName>
        <fullName evidence="2">Uncharacterized protein</fullName>
    </submittedName>
</protein>
<dbReference type="EMBL" id="BRXR01000001">
    <property type="protein sequence ID" value="GLC28641.1"/>
    <property type="molecule type" value="Genomic_DNA"/>
</dbReference>
<keyword evidence="1" id="KW-0812">Transmembrane</keyword>
<dbReference type="RefSeq" id="WP_264847902.1">
    <property type="nucleotide sequence ID" value="NZ_BRXR01000001.1"/>
</dbReference>
<comment type="caution">
    <text evidence="2">The sequence shown here is derived from an EMBL/GenBank/DDBJ whole genome shotgun (WGS) entry which is preliminary data.</text>
</comment>
<organism evidence="2 3">
    <name type="scientific">Clostridium omnivorum</name>
    <dbReference type="NCBI Taxonomy" id="1604902"/>
    <lineage>
        <taxon>Bacteria</taxon>
        <taxon>Bacillati</taxon>
        <taxon>Bacillota</taxon>
        <taxon>Clostridia</taxon>
        <taxon>Eubacteriales</taxon>
        <taxon>Clostridiaceae</taxon>
        <taxon>Clostridium</taxon>
    </lineage>
</organism>
<reference evidence="2 3" key="1">
    <citation type="journal article" date="2024" name="Int. J. Syst. Evol. Microbiol.">
        <title>Clostridium omnivorum sp. nov., isolated from anoxic soil under the treatment of reductive soil disinfestation.</title>
        <authorList>
            <person name="Ueki A."/>
            <person name="Tonouchi A."/>
            <person name="Kaku N."/>
            <person name="Honma S."/>
            <person name="Ueki K."/>
        </authorList>
    </citation>
    <scope>NUCLEOTIDE SEQUENCE [LARGE SCALE GENOMIC DNA]</scope>
    <source>
        <strain evidence="2 3">E14</strain>
    </source>
</reference>
<keyword evidence="1" id="KW-1133">Transmembrane helix</keyword>